<dbReference type="RefSeq" id="WP_063183180.1">
    <property type="nucleotide sequence ID" value="NZ_LQRA01000057.1"/>
</dbReference>
<sequence>MSQYNISLREMGREEGTDYSLIELSLSFSEERSLRITILKDMFEKKEISILFLRNFIGPFPVSPLKVEVMHKDKISGWFFERYFEEVSVHTVKGSFIFPSDNLFSPDLTRPYVIRCESEKDAKKIIKPLKKGITRFLDGYLRGERVV</sequence>
<evidence type="ECO:0000313" key="2">
    <source>
        <dbReference type="Proteomes" id="UP000076563"/>
    </source>
</evidence>
<dbReference type="Proteomes" id="UP000076563">
    <property type="component" value="Unassembled WGS sequence"/>
</dbReference>
<protein>
    <submittedName>
        <fullName evidence="1">Uncharacterized protein</fullName>
    </submittedName>
</protein>
<dbReference type="AlphaFoldDB" id="A0A163XP98"/>
<comment type="caution">
    <text evidence="1">The sequence shown here is derived from an EMBL/GenBank/DDBJ whole genome shotgun (WGS) entry which is preliminary data.</text>
</comment>
<gene>
    <name evidence="1" type="ORF">AV654_19775</name>
</gene>
<proteinExistence type="predicted"/>
<keyword evidence="2" id="KW-1185">Reference proteome</keyword>
<reference evidence="2" key="1">
    <citation type="submission" date="2016-01" db="EMBL/GenBank/DDBJ databases">
        <title>Draft genome of Chromobacterium sp. F49.</title>
        <authorList>
            <person name="Hong K.W."/>
        </authorList>
    </citation>
    <scope>NUCLEOTIDE SEQUENCE [LARGE SCALE GENOMIC DNA]</scope>
    <source>
        <strain evidence="2">M63</strain>
    </source>
</reference>
<dbReference type="EMBL" id="LQRA01000057">
    <property type="protein sequence ID" value="KZE78216.1"/>
    <property type="molecule type" value="Genomic_DNA"/>
</dbReference>
<organism evidence="1 2">
    <name type="scientific">Paenibacillus elgii</name>
    <dbReference type="NCBI Taxonomy" id="189691"/>
    <lineage>
        <taxon>Bacteria</taxon>
        <taxon>Bacillati</taxon>
        <taxon>Bacillota</taxon>
        <taxon>Bacilli</taxon>
        <taxon>Bacillales</taxon>
        <taxon>Paenibacillaceae</taxon>
        <taxon>Paenibacillus</taxon>
    </lineage>
</organism>
<accession>A0A163XP98</accession>
<name>A0A163XP98_9BACL</name>
<evidence type="ECO:0000313" key="1">
    <source>
        <dbReference type="EMBL" id="KZE78216.1"/>
    </source>
</evidence>